<dbReference type="AlphaFoldDB" id="A0A7X4LQ45"/>
<feature type="transmembrane region" description="Helical" evidence="2">
    <location>
        <begin position="301"/>
        <end position="320"/>
    </location>
</feature>
<keyword evidence="2" id="KW-0472">Membrane</keyword>
<dbReference type="RefSeq" id="WP_161158639.1">
    <property type="nucleotide sequence ID" value="NZ_WEKT01000108.1"/>
</dbReference>
<dbReference type="Proteomes" id="UP000462621">
    <property type="component" value="Unassembled WGS sequence"/>
</dbReference>
<evidence type="ECO:0000313" key="3">
    <source>
        <dbReference type="EMBL" id="MZI96148.1"/>
    </source>
</evidence>
<keyword evidence="2" id="KW-0812">Transmembrane</keyword>
<evidence type="ECO:0000256" key="1">
    <source>
        <dbReference type="SAM" id="Coils"/>
    </source>
</evidence>
<keyword evidence="4" id="KW-1185">Reference proteome</keyword>
<comment type="caution">
    <text evidence="3">The sequence shown here is derived from an EMBL/GenBank/DDBJ whole genome shotgun (WGS) entry which is preliminary data.</text>
</comment>
<keyword evidence="2" id="KW-1133">Transmembrane helix</keyword>
<proteinExistence type="predicted"/>
<organism evidence="3 4">
    <name type="scientific">Vibrio eleionomae</name>
    <dbReference type="NCBI Taxonomy" id="2653505"/>
    <lineage>
        <taxon>Bacteria</taxon>
        <taxon>Pseudomonadati</taxon>
        <taxon>Pseudomonadota</taxon>
        <taxon>Gammaproteobacteria</taxon>
        <taxon>Vibrionales</taxon>
        <taxon>Vibrionaceae</taxon>
        <taxon>Vibrio</taxon>
    </lineage>
</organism>
<gene>
    <name evidence="3" type="ORF">F9817_23505</name>
</gene>
<accession>A0A7X4LQ45</accession>
<feature type="coiled-coil region" evidence="1">
    <location>
        <begin position="146"/>
        <end position="217"/>
    </location>
</feature>
<evidence type="ECO:0000313" key="4">
    <source>
        <dbReference type="Proteomes" id="UP000462621"/>
    </source>
</evidence>
<protein>
    <submittedName>
        <fullName evidence="3">Uncharacterized protein</fullName>
    </submittedName>
</protein>
<name>A0A7X4LQ45_9VIBR</name>
<evidence type="ECO:0000256" key="2">
    <source>
        <dbReference type="SAM" id="Phobius"/>
    </source>
</evidence>
<keyword evidence="1" id="KW-0175">Coiled coil</keyword>
<sequence length="431" mass="49672">MATPQRIKIPRTIDSKVIDCFKKIGEDHTLNNFNVNALTDVAINNIDLFNGENEELESLLKYNSSLINNCSGKIGGLQIVYYRGGQDVQNKSAIFDEVLLTWNSQQGGVSNIDRLDIVNIINCELNAIEPGEDIDSGLYKEQSQLISIHNATLQRLEKLNEDLIKQSSNFRDGLEKRFDERSDELNKNIDEKRDKLEQEYKQKNDNLNKKEQAFSERLSAFDDRDNTHVRREIRDRMLDDVKARIEKFGVSASTEGKRRPVFWGIILLIAVITILLAYTIFEISFDPQINNSGNSSIIYWLWAKISIMTLALFGTILYYIKWQNRWAEQYANTEFQLQQFYIDVNRANWVIESCLEWRKETESEIPHILLESMTKNLFESNVEELEKVIHPSDELASALLGSASKLKMKVGDNEIEFDKPAKIKSKKVSSN</sequence>
<reference evidence="3 4" key="1">
    <citation type="submission" date="2019-10" db="EMBL/GenBank/DDBJ databases">
        <title>Vibrio sp. nov. isolated from a shrimp pond.</title>
        <authorList>
            <person name="Gomez-Gil B."/>
            <person name="Enciso-Ibarra J."/>
            <person name="Enciso-Ibarra K."/>
            <person name="Bolan-Mejia C."/>
        </authorList>
    </citation>
    <scope>NUCLEOTIDE SEQUENCE [LARGE SCALE GENOMIC DNA]</scope>
    <source>
        <strain evidence="3 4">CAIM 722</strain>
    </source>
</reference>
<dbReference type="EMBL" id="WEKT01000108">
    <property type="protein sequence ID" value="MZI96148.1"/>
    <property type="molecule type" value="Genomic_DNA"/>
</dbReference>
<feature type="transmembrane region" description="Helical" evidence="2">
    <location>
        <begin position="261"/>
        <end position="281"/>
    </location>
</feature>